<feature type="transmembrane region" description="Helical" evidence="7">
    <location>
        <begin position="247"/>
        <end position="265"/>
    </location>
</feature>
<dbReference type="AlphaFoldDB" id="A0A7G3ZCJ3"/>
<dbReference type="GO" id="GO:0006506">
    <property type="term" value="P:GPI anchor biosynthetic process"/>
    <property type="evidence" value="ECO:0007669"/>
    <property type="project" value="UniProtKB-KW"/>
</dbReference>
<feature type="transmembrane region" description="Helical" evidence="7">
    <location>
        <begin position="115"/>
        <end position="132"/>
    </location>
</feature>
<comment type="function">
    <text evidence="7">Involved in the lipid remodeling steps of GPI-anchor maturation.</text>
</comment>
<keyword evidence="2 7" id="KW-0337">GPI-anchor biosynthesis</keyword>
<evidence type="ECO:0000256" key="3">
    <source>
        <dbReference type="ARBA" id="ARBA00022692"/>
    </source>
</evidence>
<dbReference type="EMBL" id="CP059247">
    <property type="protein sequence ID" value="QLL31229.1"/>
    <property type="molecule type" value="Genomic_DNA"/>
</dbReference>
<organism evidence="8 9">
    <name type="scientific">Torulaspora globosa</name>
    <dbReference type="NCBI Taxonomy" id="48254"/>
    <lineage>
        <taxon>Eukaryota</taxon>
        <taxon>Fungi</taxon>
        <taxon>Dikarya</taxon>
        <taxon>Ascomycota</taxon>
        <taxon>Saccharomycotina</taxon>
        <taxon>Saccharomycetes</taxon>
        <taxon>Saccharomycetales</taxon>
        <taxon>Saccharomycetaceae</taxon>
        <taxon>Torulaspora</taxon>
    </lineage>
</organism>
<dbReference type="PANTHER" id="PTHR13148:SF0">
    <property type="entry name" value="POST-GPI ATTACHMENT TO PROTEINS FACTOR 3"/>
    <property type="match status" value="1"/>
</dbReference>
<sequence>MRFSVTLLALLATVGSASPGDNLPEFGDCKYACEYQKSCPGSQINYIDASTNEFSDWRFDQCPLALSTFLFWDCISDCDYQCQQIITKSRIQDGEEILQFHGKWPFLRLFGTQELFSTLFSIGNFVPHYYGFQKLSDKIRRLENRGDTRRLTLLQNYTYVAIAGMLAWSASTIFHLRDLLITEKLDYFFAGGTVLTGFHAIFARMTRLDQHPKVARLFSLSVAFIFALHLLRLYVDWSYTYNMRFNVFFGLLQYLLLLLLAYQNYSSLKAQTYGTQRRAYDRRASNMFNLCVVPVLLVGSTAMAMSLELFDFFVYSWQIDAHALWHMCTIWPSWVLYSFFLHDFDFAAKANIH</sequence>
<proteinExistence type="inferred from homology"/>
<evidence type="ECO:0000256" key="7">
    <source>
        <dbReference type="RuleBase" id="RU365066"/>
    </source>
</evidence>
<feature type="chain" id="PRO_5029036506" description="Post-GPI attachment to proteins factor 3" evidence="7">
    <location>
        <begin position="18"/>
        <end position="353"/>
    </location>
</feature>
<name>A0A7G3ZCJ3_9SACH</name>
<evidence type="ECO:0000256" key="5">
    <source>
        <dbReference type="ARBA" id="ARBA00022989"/>
    </source>
</evidence>
<dbReference type="Pfam" id="PF04080">
    <property type="entry name" value="Per1"/>
    <property type="match status" value="1"/>
</dbReference>
<feature type="transmembrane region" description="Helical" evidence="7">
    <location>
        <begin position="187"/>
        <end position="205"/>
    </location>
</feature>
<keyword evidence="9" id="KW-1185">Reference proteome</keyword>
<feature type="signal peptide" evidence="7">
    <location>
        <begin position="1"/>
        <end position="17"/>
    </location>
</feature>
<dbReference type="KEGG" id="tgb:HG536_0B00900"/>
<keyword evidence="6 7" id="KW-0472">Membrane</keyword>
<evidence type="ECO:0000313" key="9">
    <source>
        <dbReference type="Proteomes" id="UP000515788"/>
    </source>
</evidence>
<dbReference type="InterPro" id="IPR007217">
    <property type="entry name" value="Per1-like"/>
</dbReference>
<keyword evidence="3 7" id="KW-0812">Transmembrane</keyword>
<gene>
    <name evidence="8" type="ORF">HG536_0B00900</name>
</gene>
<evidence type="ECO:0000313" key="8">
    <source>
        <dbReference type="EMBL" id="QLL31229.1"/>
    </source>
</evidence>
<evidence type="ECO:0000256" key="4">
    <source>
        <dbReference type="ARBA" id="ARBA00022729"/>
    </source>
</evidence>
<evidence type="ECO:0000256" key="1">
    <source>
        <dbReference type="ARBA" id="ARBA00004127"/>
    </source>
</evidence>
<comment type="subcellular location">
    <subcellularLocation>
        <location evidence="1">Endomembrane system</location>
        <topology evidence="1">Multi-pass membrane protein</topology>
    </subcellularLocation>
    <subcellularLocation>
        <location evidence="7">Endoplasmic reticulum membrane</location>
        <topology evidence="7">Multi-pass membrane protein</topology>
    </subcellularLocation>
</comment>
<reference evidence="8 9" key="1">
    <citation type="submission" date="2020-06" db="EMBL/GenBank/DDBJ databases">
        <title>The yeast mating-type switching endonuclease HO is a domesticated member of an unorthodox homing genetic element family.</title>
        <authorList>
            <person name="Coughlan A.Y."/>
            <person name="Lombardi L."/>
            <person name="Braun-Galleani S."/>
            <person name="Martos A.R."/>
            <person name="Galeote V."/>
            <person name="Bigey F."/>
            <person name="Dequin S."/>
            <person name="Byrne K.P."/>
            <person name="Wolfe K.H."/>
        </authorList>
    </citation>
    <scope>NUCLEOTIDE SEQUENCE [LARGE SCALE GENOMIC DNA]</scope>
    <source>
        <strain evidence="8 9">CBS764</strain>
    </source>
</reference>
<dbReference type="OrthoDB" id="419770at2759"/>
<feature type="transmembrane region" description="Helical" evidence="7">
    <location>
        <begin position="286"/>
        <end position="303"/>
    </location>
</feature>
<dbReference type="GeneID" id="59324348"/>
<protein>
    <recommendedName>
        <fullName evidence="7">Post-GPI attachment to proteins factor 3</fullName>
    </recommendedName>
</protein>
<accession>A0A7G3ZCJ3</accession>
<keyword evidence="4 7" id="KW-0732">Signal</keyword>
<keyword evidence="5 7" id="KW-1133">Transmembrane helix</keyword>
<dbReference type="RefSeq" id="XP_037137904.1">
    <property type="nucleotide sequence ID" value="XM_037282009.1"/>
</dbReference>
<comment type="similarity">
    <text evidence="7">Belongs to the PGAP3 family.</text>
</comment>
<dbReference type="PANTHER" id="PTHR13148">
    <property type="entry name" value="PER1-RELATED"/>
    <property type="match status" value="1"/>
</dbReference>
<evidence type="ECO:0000256" key="2">
    <source>
        <dbReference type="ARBA" id="ARBA00022502"/>
    </source>
</evidence>
<dbReference type="GO" id="GO:0005789">
    <property type="term" value="C:endoplasmic reticulum membrane"/>
    <property type="evidence" value="ECO:0007669"/>
    <property type="project" value="UniProtKB-SubCell"/>
</dbReference>
<evidence type="ECO:0000256" key="6">
    <source>
        <dbReference type="ARBA" id="ARBA00023136"/>
    </source>
</evidence>
<keyword evidence="7" id="KW-0256">Endoplasmic reticulum</keyword>
<feature type="transmembrane region" description="Helical" evidence="7">
    <location>
        <begin position="323"/>
        <end position="341"/>
    </location>
</feature>
<dbReference type="Proteomes" id="UP000515788">
    <property type="component" value="Chromosome 2"/>
</dbReference>
<dbReference type="GO" id="GO:0016788">
    <property type="term" value="F:hydrolase activity, acting on ester bonds"/>
    <property type="evidence" value="ECO:0007669"/>
    <property type="project" value="TreeGrafter"/>
</dbReference>
<feature type="transmembrane region" description="Helical" evidence="7">
    <location>
        <begin position="217"/>
        <end position="235"/>
    </location>
</feature>
<feature type="transmembrane region" description="Helical" evidence="7">
    <location>
        <begin position="153"/>
        <end position="175"/>
    </location>
</feature>